<dbReference type="SUPFAM" id="SSF56219">
    <property type="entry name" value="DNase I-like"/>
    <property type="match status" value="1"/>
</dbReference>
<dbReference type="Pfam" id="PF03372">
    <property type="entry name" value="Exo_endo_phos"/>
    <property type="match status" value="1"/>
</dbReference>
<dbReference type="AlphaFoldDB" id="A0A811QLI1"/>
<feature type="domain" description="Endonuclease/exonuclease/phosphatase" evidence="2">
    <location>
        <begin position="8"/>
        <end position="160"/>
    </location>
</feature>
<dbReference type="PANTHER" id="PTHR35218:SF9">
    <property type="entry name" value="ENDONUCLEASE_EXONUCLEASE_PHOSPHATASE DOMAIN-CONTAINING PROTEIN"/>
    <property type="match status" value="1"/>
</dbReference>
<accession>A0A811QLI1</accession>
<dbReference type="Proteomes" id="UP000604825">
    <property type="component" value="Unassembled WGS sequence"/>
</dbReference>
<gene>
    <name evidence="3" type="ORF">NCGR_LOCUS40313</name>
</gene>
<dbReference type="PROSITE" id="PS00726">
    <property type="entry name" value="AP_NUCLEASE_F1_1"/>
    <property type="match status" value="1"/>
</dbReference>
<reference evidence="3" key="1">
    <citation type="submission" date="2020-10" db="EMBL/GenBank/DDBJ databases">
        <authorList>
            <person name="Han B."/>
            <person name="Lu T."/>
            <person name="Zhao Q."/>
            <person name="Huang X."/>
            <person name="Zhao Y."/>
        </authorList>
    </citation>
    <scope>NUCLEOTIDE SEQUENCE</scope>
</reference>
<keyword evidence="4" id="KW-1185">Reference proteome</keyword>
<organism evidence="3 4">
    <name type="scientific">Miscanthus lutarioriparius</name>
    <dbReference type="NCBI Taxonomy" id="422564"/>
    <lineage>
        <taxon>Eukaryota</taxon>
        <taxon>Viridiplantae</taxon>
        <taxon>Streptophyta</taxon>
        <taxon>Embryophyta</taxon>
        <taxon>Tracheophyta</taxon>
        <taxon>Spermatophyta</taxon>
        <taxon>Magnoliopsida</taxon>
        <taxon>Liliopsida</taxon>
        <taxon>Poales</taxon>
        <taxon>Poaceae</taxon>
        <taxon>PACMAD clade</taxon>
        <taxon>Panicoideae</taxon>
        <taxon>Andropogonodae</taxon>
        <taxon>Andropogoneae</taxon>
        <taxon>Saccharinae</taxon>
        <taxon>Miscanthus</taxon>
    </lineage>
</organism>
<protein>
    <recommendedName>
        <fullName evidence="2">Endonuclease/exonuclease/phosphatase domain-containing protein</fullName>
    </recommendedName>
</protein>
<evidence type="ECO:0000313" key="4">
    <source>
        <dbReference type="Proteomes" id="UP000604825"/>
    </source>
</evidence>
<feature type="transmembrane region" description="Helical" evidence="1">
    <location>
        <begin position="57"/>
        <end position="77"/>
    </location>
</feature>
<dbReference type="GO" id="GO:0004519">
    <property type="term" value="F:endonuclease activity"/>
    <property type="evidence" value="ECO:0007669"/>
    <property type="project" value="InterPro"/>
</dbReference>
<proteinExistence type="predicted"/>
<dbReference type="OrthoDB" id="786283at2759"/>
<keyword evidence="1" id="KW-0472">Membrane</keyword>
<comment type="caution">
    <text evidence="3">The sequence shown here is derived from an EMBL/GenBank/DDBJ whole genome shotgun (WGS) entry which is preliminary data.</text>
</comment>
<name>A0A811QLI1_9POAL</name>
<sequence length="171" mass="19464">MDPSKILVWNIRGLNSSTHQDSVRMLVQSIRADIVCLQETKMEGISQWFVLSTLGLAFYHFVFVPSVGASGGILVAWKQALGTAGNFWVDNHCASVQFLPIDSEPWWLTCVYGPQGNEEKINFLQELRLIRTHCHGPWMVVEDFNLIYREEDKNNANLNRAMMCHFHQGPG</sequence>
<dbReference type="InterPro" id="IPR020847">
    <property type="entry name" value="AP_endonuclease_F1_BS"/>
</dbReference>
<dbReference type="PANTHER" id="PTHR35218">
    <property type="entry name" value="RNASE H DOMAIN-CONTAINING PROTEIN"/>
    <property type="match status" value="1"/>
</dbReference>
<evidence type="ECO:0000256" key="1">
    <source>
        <dbReference type="SAM" id="Phobius"/>
    </source>
</evidence>
<evidence type="ECO:0000313" key="3">
    <source>
        <dbReference type="EMBL" id="CAD6256816.1"/>
    </source>
</evidence>
<dbReference type="GO" id="GO:0003677">
    <property type="term" value="F:DNA binding"/>
    <property type="evidence" value="ECO:0007669"/>
    <property type="project" value="InterPro"/>
</dbReference>
<keyword evidence="1" id="KW-0812">Transmembrane</keyword>
<dbReference type="InterPro" id="IPR036691">
    <property type="entry name" value="Endo/exonu/phosph_ase_sf"/>
</dbReference>
<keyword evidence="1" id="KW-1133">Transmembrane helix</keyword>
<dbReference type="GO" id="GO:0006281">
    <property type="term" value="P:DNA repair"/>
    <property type="evidence" value="ECO:0007669"/>
    <property type="project" value="InterPro"/>
</dbReference>
<dbReference type="EMBL" id="CAJGYO010000010">
    <property type="protein sequence ID" value="CAD6256816.1"/>
    <property type="molecule type" value="Genomic_DNA"/>
</dbReference>
<evidence type="ECO:0000259" key="2">
    <source>
        <dbReference type="Pfam" id="PF03372"/>
    </source>
</evidence>
<dbReference type="Gene3D" id="3.60.10.10">
    <property type="entry name" value="Endonuclease/exonuclease/phosphatase"/>
    <property type="match status" value="1"/>
</dbReference>
<dbReference type="InterPro" id="IPR005135">
    <property type="entry name" value="Endo/exonuclease/phosphatase"/>
</dbReference>